<dbReference type="GO" id="GO:0008734">
    <property type="term" value="F:L-aspartate oxidase activity"/>
    <property type="evidence" value="ECO:0007669"/>
    <property type="project" value="UniProtKB-EC"/>
</dbReference>
<dbReference type="AlphaFoldDB" id="A0A3B0RZW1"/>
<dbReference type="InterPro" id="IPR037099">
    <property type="entry name" value="Fum_R/Succ_DH_flav-like_C_sf"/>
</dbReference>
<keyword evidence="4" id="KW-0560">Oxidoreductase</keyword>
<dbReference type="Gene3D" id="1.20.58.100">
    <property type="entry name" value="Fumarate reductase/succinate dehydrogenase flavoprotein-like, C-terminal domain"/>
    <property type="match status" value="1"/>
</dbReference>
<dbReference type="SUPFAM" id="SSF46977">
    <property type="entry name" value="Succinate dehydrogenase/fumarate reductase flavoprotein C-terminal domain"/>
    <property type="match status" value="1"/>
</dbReference>
<feature type="domain" description="Fumarate reductase/succinate dehydrogenase flavoprotein-like C-terminal" evidence="3">
    <location>
        <begin position="64"/>
        <end position="147"/>
    </location>
</feature>
<dbReference type="EC" id="1.4.3.16" evidence="4"/>
<dbReference type="Pfam" id="PF02910">
    <property type="entry name" value="Succ_DH_flav_C"/>
    <property type="match status" value="1"/>
</dbReference>
<reference evidence="4" key="1">
    <citation type="submission" date="2018-06" db="EMBL/GenBank/DDBJ databases">
        <authorList>
            <person name="Zhirakovskaya E."/>
        </authorList>
    </citation>
    <scope>NUCLEOTIDE SEQUENCE</scope>
</reference>
<evidence type="ECO:0000259" key="3">
    <source>
        <dbReference type="Pfam" id="PF02910"/>
    </source>
</evidence>
<feature type="non-terminal residue" evidence="4">
    <location>
        <position position="1"/>
    </location>
</feature>
<dbReference type="InterPro" id="IPR015939">
    <property type="entry name" value="Fum_Rdtase/Succ_DH_flav-like_C"/>
</dbReference>
<evidence type="ECO:0000313" key="4">
    <source>
        <dbReference type="EMBL" id="VAV99140.1"/>
    </source>
</evidence>
<accession>A0A3B0RZW1</accession>
<gene>
    <name evidence="4" type="ORF">MNBD_ALPHA01-1424</name>
</gene>
<dbReference type="PANTHER" id="PTHR42716:SF2">
    <property type="entry name" value="L-ASPARTATE OXIDASE, CHLOROPLASTIC"/>
    <property type="match status" value="1"/>
</dbReference>
<dbReference type="PANTHER" id="PTHR42716">
    <property type="entry name" value="L-ASPARTATE OXIDASE"/>
    <property type="match status" value="1"/>
</dbReference>
<evidence type="ECO:0000256" key="1">
    <source>
        <dbReference type="ARBA" id="ARBA00001974"/>
    </source>
</evidence>
<dbReference type="FunFam" id="1.20.58.100:FF:000002">
    <property type="entry name" value="L-aspartate oxidase"/>
    <property type="match status" value="1"/>
</dbReference>
<dbReference type="GO" id="GO:0034628">
    <property type="term" value="P:'de novo' NAD+ biosynthetic process from L-aspartate"/>
    <property type="evidence" value="ECO:0007669"/>
    <property type="project" value="TreeGrafter"/>
</dbReference>
<sequence length="165" mass="19186">HTGLHGANRMASNSLLECLVYAGTAAGHILDVIRDESLFDDIRPWDESRVMDSDEDVVVSHNWNELRHFMWDYVGIVRTTRRLERAARRVDMLAGEIREYYSYFRVTPDLLELRNLVVVADLIIRSALSRTESRGLHYMLDYPEMDPAMNGRDTILRPPRRPLTK</sequence>
<organism evidence="4">
    <name type="scientific">hydrothermal vent metagenome</name>
    <dbReference type="NCBI Taxonomy" id="652676"/>
    <lineage>
        <taxon>unclassified sequences</taxon>
        <taxon>metagenomes</taxon>
        <taxon>ecological metagenomes</taxon>
    </lineage>
</organism>
<name>A0A3B0RZW1_9ZZZZ</name>
<evidence type="ECO:0000256" key="2">
    <source>
        <dbReference type="ARBA" id="ARBA00022827"/>
    </source>
</evidence>
<keyword evidence="2" id="KW-0274">FAD</keyword>
<proteinExistence type="predicted"/>
<dbReference type="InterPro" id="IPR005288">
    <property type="entry name" value="NadB"/>
</dbReference>
<dbReference type="EMBL" id="UOEJ01000110">
    <property type="protein sequence ID" value="VAV99140.1"/>
    <property type="molecule type" value="Genomic_DNA"/>
</dbReference>
<dbReference type="Gene3D" id="3.50.50.60">
    <property type="entry name" value="FAD/NAD(P)-binding domain"/>
    <property type="match status" value="1"/>
</dbReference>
<keyword evidence="2" id="KW-0285">Flavoprotein</keyword>
<protein>
    <submittedName>
        <fullName evidence="4">L-aspartate oxidase</fullName>
        <ecNumber evidence="4">1.4.3.16</ecNumber>
    </submittedName>
</protein>
<dbReference type="InterPro" id="IPR036188">
    <property type="entry name" value="FAD/NAD-bd_sf"/>
</dbReference>
<comment type="cofactor">
    <cofactor evidence="1">
        <name>FAD</name>
        <dbReference type="ChEBI" id="CHEBI:57692"/>
    </cofactor>
</comment>